<dbReference type="eggNOG" id="ENOG503036N">
    <property type="taxonomic scope" value="Bacteria"/>
</dbReference>
<dbReference type="AlphaFoldDB" id="N9DYD9"/>
<dbReference type="GeneID" id="29858237"/>
<dbReference type="RefSeq" id="WP_005063309.1">
    <property type="nucleotide sequence ID" value="NZ_KB849767.1"/>
</dbReference>
<comment type="caution">
    <text evidence="2">The sequence shown here is derived from an EMBL/GenBank/DDBJ whole genome shotgun (WGS) entry which is preliminary data.</text>
</comment>
<feature type="chain" id="PRO_5004142327" evidence="1">
    <location>
        <begin position="22"/>
        <end position="102"/>
    </location>
</feature>
<feature type="signal peptide" evidence="1">
    <location>
        <begin position="1"/>
        <end position="21"/>
    </location>
</feature>
<evidence type="ECO:0000313" key="3">
    <source>
        <dbReference type="Proteomes" id="UP000017670"/>
    </source>
</evidence>
<reference evidence="2 3" key="1">
    <citation type="submission" date="2013-02" db="EMBL/GenBank/DDBJ databases">
        <title>The Genome Sequence of Acinetobacter beijerinckii CIP 110307.</title>
        <authorList>
            <consortium name="The Broad Institute Genome Sequencing Platform"/>
            <consortium name="The Broad Institute Genome Sequencing Center for Infectious Disease"/>
            <person name="Cerqueira G."/>
            <person name="Feldgarden M."/>
            <person name="Courvalin P."/>
            <person name="Perichon B."/>
            <person name="Grillot-Courvalin C."/>
            <person name="Clermont D."/>
            <person name="Rocha E."/>
            <person name="Yoon E.-J."/>
            <person name="Nemec A."/>
            <person name="Walker B."/>
            <person name="Young S.K."/>
            <person name="Zeng Q."/>
            <person name="Gargeya S."/>
            <person name="Fitzgerald M."/>
            <person name="Haas B."/>
            <person name="Abouelleil A."/>
            <person name="Alvarado L."/>
            <person name="Arachchi H.M."/>
            <person name="Berlin A.M."/>
            <person name="Chapman S.B."/>
            <person name="Dewar J."/>
            <person name="Goldberg J."/>
            <person name="Griggs A."/>
            <person name="Gujja S."/>
            <person name="Hansen M."/>
            <person name="Howarth C."/>
            <person name="Imamovic A."/>
            <person name="Larimer J."/>
            <person name="McCowan C."/>
            <person name="Murphy C."/>
            <person name="Neiman D."/>
            <person name="Pearson M."/>
            <person name="Priest M."/>
            <person name="Roberts A."/>
            <person name="Saif S."/>
            <person name="Shea T."/>
            <person name="Sisk P."/>
            <person name="Sykes S."/>
            <person name="Wortman J."/>
            <person name="Nusbaum C."/>
            <person name="Birren B."/>
        </authorList>
    </citation>
    <scope>NUCLEOTIDE SEQUENCE [LARGE SCALE GENOMIC DNA]</scope>
    <source>
        <strain evidence="2 3">CIP 110307</strain>
    </source>
</reference>
<dbReference type="Proteomes" id="UP000017670">
    <property type="component" value="Unassembled WGS sequence"/>
</dbReference>
<name>N9DYD9_9GAMM</name>
<keyword evidence="3" id="KW-1185">Reference proteome</keyword>
<dbReference type="EMBL" id="APQL01000013">
    <property type="protein sequence ID" value="ENW02942.1"/>
    <property type="molecule type" value="Genomic_DNA"/>
</dbReference>
<evidence type="ECO:0000313" key="2">
    <source>
        <dbReference type="EMBL" id="ENW02942.1"/>
    </source>
</evidence>
<protein>
    <submittedName>
        <fullName evidence="2">Uncharacterized protein</fullName>
    </submittedName>
</protein>
<organism evidence="2 3">
    <name type="scientific">Acinetobacter beijerinckii CIP 110307</name>
    <dbReference type="NCBI Taxonomy" id="1217648"/>
    <lineage>
        <taxon>Bacteria</taxon>
        <taxon>Pseudomonadati</taxon>
        <taxon>Pseudomonadota</taxon>
        <taxon>Gammaproteobacteria</taxon>
        <taxon>Moraxellales</taxon>
        <taxon>Moraxellaceae</taxon>
        <taxon>Acinetobacter</taxon>
    </lineage>
</organism>
<gene>
    <name evidence="2" type="ORF">F933_03348</name>
</gene>
<accession>N9DYD9</accession>
<proteinExistence type="predicted"/>
<evidence type="ECO:0000256" key="1">
    <source>
        <dbReference type="SAM" id="SignalP"/>
    </source>
</evidence>
<sequence>MKLKKILIVAACCVTATAAMATEPNKSKKEKAQPMSEPNPVQAYVNVIPQGGEGRDTSFILCEHSQKGCEKPVRTKKHLAVSNNSTQIQVGTAKKNNNLPDY</sequence>
<dbReference type="HOGENOM" id="CLU_2271246_0_0_6"/>
<keyword evidence="1" id="KW-0732">Signal</keyword>
<dbReference type="PATRIC" id="fig|1217648.3.peg.3259"/>